<keyword evidence="3" id="KW-1133">Transmembrane helix</keyword>
<organism evidence="5 6">
    <name type="scientific">Hominenteromicrobium mulieris</name>
    <dbReference type="NCBI Taxonomy" id="2885357"/>
    <lineage>
        <taxon>Bacteria</taxon>
        <taxon>Bacillati</taxon>
        <taxon>Bacillota</taxon>
        <taxon>Clostridia</taxon>
        <taxon>Eubacteriales</taxon>
        <taxon>Oscillospiraceae</taxon>
        <taxon>Hominenteromicrobium</taxon>
    </lineage>
</organism>
<evidence type="ECO:0000259" key="4">
    <source>
        <dbReference type="PROSITE" id="PS50977"/>
    </source>
</evidence>
<feature type="transmembrane region" description="Helical" evidence="3">
    <location>
        <begin position="138"/>
        <end position="155"/>
    </location>
</feature>
<evidence type="ECO:0000256" key="3">
    <source>
        <dbReference type="SAM" id="Phobius"/>
    </source>
</evidence>
<dbReference type="EMBL" id="JAJEQC010000002">
    <property type="protein sequence ID" value="MCC2136070.1"/>
    <property type="molecule type" value="Genomic_DNA"/>
</dbReference>
<dbReference type="InterPro" id="IPR009057">
    <property type="entry name" value="Homeodomain-like_sf"/>
</dbReference>
<dbReference type="SUPFAM" id="SSF46689">
    <property type="entry name" value="Homeodomain-like"/>
    <property type="match status" value="1"/>
</dbReference>
<dbReference type="Pfam" id="PF00440">
    <property type="entry name" value="TetR_N"/>
    <property type="match status" value="1"/>
</dbReference>
<protein>
    <submittedName>
        <fullName evidence="5">TetR/AcrR family transcriptional regulator</fullName>
    </submittedName>
</protein>
<keyword evidence="3" id="KW-0472">Membrane</keyword>
<dbReference type="RefSeq" id="WP_308448640.1">
    <property type="nucleotide sequence ID" value="NZ_JAJEQC010000002.1"/>
</dbReference>
<feature type="domain" description="HTH tetR-type" evidence="4">
    <location>
        <begin position="10"/>
        <end position="70"/>
    </location>
</feature>
<sequence>MYQGKNPTALQSQNLITEALLALMEEEPFQKITIKAVCAHAGVSRQTFYSLFENKEEVIGRRLDRLFEEYRKRFIAEKRAYTIRSLCDSIMECFVEQKKLLSLLVENHLDTLAREKSEAYLLHLDNIFHAYDHEDRDYAISFLAGAIISMVVYAIRKDDFTDSRKISNLVQKIITGRYFTI</sequence>
<evidence type="ECO:0000256" key="2">
    <source>
        <dbReference type="PROSITE-ProRule" id="PRU00335"/>
    </source>
</evidence>
<reference evidence="5" key="1">
    <citation type="submission" date="2021-10" db="EMBL/GenBank/DDBJ databases">
        <title>Anaerobic single-cell dispensing facilitates the cultivation of human gut bacteria.</title>
        <authorList>
            <person name="Afrizal A."/>
        </authorList>
    </citation>
    <scope>NUCLEOTIDE SEQUENCE</scope>
    <source>
        <strain evidence="5">CLA-AA-H250</strain>
    </source>
</reference>
<dbReference type="PROSITE" id="PS50977">
    <property type="entry name" value="HTH_TETR_2"/>
    <property type="match status" value="1"/>
</dbReference>
<dbReference type="PANTHER" id="PTHR43479:SF11">
    <property type="entry name" value="ACREF_ENVCD OPERON REPRESSOR-RELATED"/>
    <property type="match status" value="1"/>
</dbReference>
<dbReference type="InterPro" id="IPR050624">
    <property type="entry name" value="HTH-type_Tx_Regulator"/>
</dbReference>
<keyword evidence="6" id="KW-1185">Reference proteome</keyword>
<feature type="DNA-binding region" description="H-T-H motif" evidence="2">
    <location>
        <begin position="33"/>
        <end position="52"/>
    </location>
</feature>
<gene>
    <name evidence="5" type="ORF">LKD31_03455</name>
</gene>
<dbReference type="GO" id="GO:0003677">
    <property type="term" value="F:DNA binding"/>
    <property type="evidence" value="ECO:0007669"/>
    <property type="project" value="UniProtKB-UniRule"/>
</dbReference>
<keyword evidence="3" id="KW-0812">Transmembrane</keyword>
<dbReference type="InterPro" id="IPR001647">
    <property type="entry name" value="HTH_TetR"/>
</dbReference>
<accession>A0AAE3DGB8</accession>
<dbReference type="Gene3D" id="1.10.357.10">
    <property type="entry name" value="Tetracycline Repressor, domain 2"/>
    <property type="match status" value="1"/>
</dbReference>
<dbReference type="AlphaFoldDB" id="A0AAE3DGB8"/>
<keyword evidence="1 2" id="KW-0238">DNA-binding</keyword>
<dbReference type="PANTHER" id="PTHR43479">
    <property type="entry name" value="ACREF/ENVCD OPERON REPRESSOR-RELATED"/>
    <property type="match status" value="1"/>
</dbReference>
<evidence type="ECO:0000256" key="1">
    <source>
        <dbReference type="ARBA" id="ARBA00023125"/>
    </source>
</evidence>
<evidence type="ECO:0000313" key="6">
    <source>
        <dbReference type="Proteomes" id="UP001199424"/>
    </source>
</evidence>
<comment type="caution">
    <text evidence="5">The sequence shown here is derived from an EMBL/GenBank/DDBJ whole genome shotgun (WGS) entry which is preliminary data.</text>
</comment>
<proteinExistence type="predicted"/>
<dbReference type="Proteomes" id="UP001199424">
    <property type="component" value="Unassembled WGS sequence"/>
</dbReference>
<name>A0AAE3DGB8_9FIRM</name>
<evidence type="ECO:0000313" key="5">
    <source>
        <dbReference type="EMBL" id="MCC2136070.1"/>
    </source>
</evidence>